<organism evidence="1 2">
    <name type="scientific">Bacillus salipaludis</name>
    <dbReference type="NCBI Taxonomy" id="2547811"/>
    <lineage>
        <taxon>Bacteria</taxon>
        <taxon>Bacillati</taxon>
        <taxon>Bacillota</taxon>
        <taxon>Bacilli</taxon>
        <taxon>Bacillales</taxon>
        <taxon>Bacillaceae</taxon>
        <taxon>Bacillus</taxon>
    </lineage>
</organism>
<dbReference type="Proteomes" id="UP001623041">
    <property type="component" value="Unassembled WGS sequence"/>
</dbReference>
<comment type="caution">
    <text evidence="1">The sequence shown here is derived from an EMBL/GenBank/DDBJ whole genome shotgun (WGS) entry which is preliminary data.</text>
</comment>
<accession>A0ABW8RKD9</accession>
<proteinExistence type="predicted"/>
<evidence type="ECO:0000313" key="1">
    <source>
        <dbReference type="EMBL" id="MFK9093866.1"/>
    </source>
</evidence>
<evidence type="ECO:0000313" key="2">
    <source>
        <dbReference type="Proteomes" id="UP001623041"/>
    </source>
</evidence>
<name>A0ABW8RKD9_9BACI</name>
<dbReference type="RefSeq" id="WP_406582364.1">
    <property type="nucleotide sequence ID" value="NZ_JBJHQH010000017.1"/>
</dbReference>
<gene>
    <name evidence="1" type="ORF">ACJEBI_20600</name>
</gene>
<protein>
    <submittedName>
        <fullName evidence="1">DUF3892 domain-containing protein</fullName>
    </submittedName>
</protein>
<keyword evidence="2" id="KW-1185">Reference proteome</keyword>
<reference evidence="1 2" key="1">
    <citation type="submission" date="2024-11" db="EMBL/GenBank/DDBJ databases">
        <authorList>
            <person name="Lucas J.A."/>
        </authorList>
    </citation>
    <scope>NUCLEOTIDE SEQUENCE [LARGE SCALE GENOMIC DNA]</scope>
    <source>
        <strain evidence="1 2">Z 5.4</strain>
    </source>
</reference>
<sequence>MAGRHQILCVNKSNRTNPHERITHVGGKNADGSRWKITQERAIQGIESGEWAFFVSVGGRAVDVIVAKNQYGYKYLKTVPDGVQPNNLLNLAECPL</sequence>
<dbReference type="EMBL" id="JBJHQH010000017">
    <property type="protein sequence ID" value="MFK9093866.1"/>
    <property type="molecule type" value="Genomic_DNA"/>
</dbReference>
<dbReference type="Pfam" id="PF13031">
    <property type="entry name" value="DUF3892"/>
    <property type="match status" value="1"/>
</dbReference>
<dbReference type="InterPro" id="IPR024997">
    <property type="entry name" value="DUF3892"/>
</dbReference>